<reference evidence="1" key="1">
    <citation type="journal article" date="2006" name="Nature">
        <title>Deciphering the evolution and metabolism of an anammox bacterium from a community genome.</title>
        <authorList>
            <person name="Strous M."/>
            <person name="Pelletier E."/>
            <person name="Mangenot S."/>
            <person name="Rattei T."/>
            <person name="Lehner A."/>
            <person name="Taylor M.W."/>
            <person name="Horn M."/>
            <person name="Daims H."/>
            <person name="Bartol-Mavel D."/>
            <person name="Wincker P."/>
            <person name="Barbe V."/>
            <person name="Fonknechten N."/>
            <person name="Vallenet D."/>
            <person name="Segurens B."/>
            <person name="Schenowitz-Truong C."/>
            <person name="Medigue C."/>
            <person name="Collingro A."/>
            <person name="Snel B."/>
            <person name="Dutilh B.E."/>
            <person name="OpDenCamp H.J.M."/>
            <person name="vanDerDrift C."/>
            <person name="Cirpus I."/>
            <person name="vanDePas-Schoonen K.T."/>
            <person name="Harhangi H.R."/>
            <person name="vanNiftrik L."/>
            <person name="Schmid M."/>
            <person name="Keltjens J."/>
            <person name="vanDeVossenberg J."/>
            <person name="Kartal B."/>
            <person name="Meier H."/>
            <person name="Frishman D."/>
            <person name="Huynen M.A."/>
            <person name="Mewes H."/>
            <person name="Weissenbach J."/>
            <person name="Jetten M.S.M."/>
            <person name="Wagner M."/>
            <person name="LePaslier D."/>
        </authorList>
    </citation>
    <scope>NUCLEOTIDE SEQUENCE</scope>
</reference>
<evidence type="ECO:0000313" key="4">
    <source>
        <dbReference type="EMBL" id="QII13571.1"/>
    </source>
</evidence>
<dbReference type="EMBL" id="CT573072">
    <property type="protein sequence ID" value="CAJ72527.1"/>
    <property type="molecule type" value="Genomic_DNA"/>
</dbReference>
<protein>
    <submittedName>
        <fullName evidence="1">Uncharacterized protein</fullName>
    </submittedName>
</protein>
<reference evidence="1" key="2">
    <citation type="submission" date="2006-01" db="EMBL/GenBank/DDBJ databases">
        <authorList>
            <person name="Genoscope"/>
        </authorList>
    </citation>
    <scope>NUCLEOTIDE SEQUENCE</scope>
</reference>
<gene>
    <name evidence="4" type="ORF">KsCSTR_41920</name>
    <name evidence="1" type="ORF">kustc1198</name>
    <name evidence="2" type="ORF">kustd1782</name>
    <name evidence="3" type="ORF">kuste4469</name>
</gene>
<evidence type="ECO:0000313" key="1">
    <source>
        <dbReference type="EMBL" id="CAJ71943.1"/>
    </source>
</evidence>
<sequence length="51" mass="5990">MFVSFHPLVPSLPLFYALSLTSTHYTFNPSCRYFQPPLPRISRLTAFSFRH</sequence>
<accession>Q1PXJ4</accession>
<evidence type="ECO:0000313" key="2">
    <source>
        <dbReference type="EMBL" id="CAJ72527.1"/>
    </source>
</evidence>
<dbReference type="EMBL" id="CT573071">
    <property type="protein sequence ID" value="CAJ75231.1"/>
    <property type="molecule type" value="Genomic_DNA"/>
</dbReference>
<reference evidence="4 5" key="3">
    <citation type="submission" date="2020-02" db="EMBL/GenBank/DDBJ databases">
        <title>Newly sequenced genome of strain CSTR1 showed variability in Candidatus Kuenenia stuttgartiensis genomes.</title>
        <authorList>
            <person name="Ding C."/>
            <person name="Adrian L."/>
        </authorList>
    </citation>
    <scope>NUCLEOTIDE SEQUENCE [LARGE SCALE GENOMIC DNA]</scope>
    <source>
        <strain evidence="4 5">CSTR1</strain>
    </source>
</reference>
<evidence type="ECO:0000313" key="5">
    <source>
        <dbReference type="Proteomes" id="UP000501926"/>
    </source>
</evidence>
<organism evidence="1">
    <name type="scientific">Kuenenia stuttgartiensis</name>
    <dbReference type="NCBI Taxonomy" id="174633"/>
    <lineage>
        <taxon>Bacteria</taxon>
        <taxon>Pseudomonadati</taxon>
        <taxon>Planctomycetota</taxon>
        <taxon>Candidatus Brocadiia</taxon>
        <taxon>Candidatus Brocadiales</taxon>
        <taxon>Candidatus Brocadiaceae</taxon>
        <taxon>Candidatus Kuenenia</taxon>
    </lineage>
</organism>
<name>Q1PXJ4_KUEST</name>
<proteinExistence type="predicted"/>
<dbReference type="EMBL" id="CT573073">
    <property type="protein sequence ID" value="CAJ71943.1"/>
    <property type="molecule type" value="Genomic_DNA"/>
</dbReference>
<dbReference type="AlphaFoldDB" id="Q1PXJ4"/>
<dbReference type="EMBL" id="CP049055">
    <property type="protein sequence ID" value="QII13571.1"/>
    <property type="molecule type" value="Genomic_DNA"/>
</dbReference>
<evidence type="ECO:0000313" key="3">
    <source>
        <dbReference type="EMBL" id="CAJ75231.1"/>
    </source>
</evidence>
<dbReference type="Proteomes" id="UP000501926">
    <property type="component" value="Chromosome"/>
</dbReference>